<dbReference type="Proteomes" id="UP000004277">
    <property type="component" value="Unassembled WGS sequence"/>
</dbReference>
<comment type="caution">
    <text evidence="1">The sequence shown here is derived from an EMBL/GenBank/DDBJ whole genome shotgun (WGS) entry which is preliminary data.</text>
</comment>
<reference evidence="1" key="1">
    <citation type="submission" date="2019-05" db="EMBL/GenBank/DDBJ databases">
        <title>Revised genome assembly of Burkholderiaceae (previously Ralstonia) sp. PBA.</title>
        <authorList>
            <person name="Gan H.M."/>
        </authorList>
    </citation>
    <scope>NUCLEOTIDE SEQUENCE</scope>
    <source>
        <strain evidence="1">PBA</strain>
    </source>
</reference>
<accession>A0ACD3SP68</accession>
<keyword evidence="2" id="KW-1185">Reference proteome</keyword>
<proteinExistence type="predicted"/>
<evidence type="ECO:0000313" key="1">
    <source>
        <dbReference type="EMBL" id="TMS58034.1"/>
    </source>
</evidence>
<dbReference type="EMBL" id="AKCV02000016">
    <property type="protein sequence ID" value="TMS58034.1"/>
    <property type="molecule type" value="Genomic_DNA"/>
</dbReference>
<protein>
    <submittedName>
        <fullName evidence="1">DUF721 domain-containing protein</fullName>
    </submittedName>
</protein>
<name>A0ACD3SP68_9BURK</name>
<gene>
    <name evidence="1" type="ORF">MW7_009745</name>
</gene>
<organism evidence="1 2">
    <name type="scientific">Imbroritus primus</name>
    <dbReference type="NCBI Taxonomy" id="3058603"/>
    <lineage>
        <taxon>Bacteria</taxon>
        <taxon>Pseudomonadati</taxon>
        <taxon>Pseudomonadota</taxon>
        <taxon>Betaproteobacteria</taxon>
        <taxon>Burkholderiales</taxon>
        <taxon>Burkholderiaceae</taxon>
        <taxon>Imbroritus</taxon>
    </lineage>
</organism>
<evidence type="ECO:0000313" key="2">
    <source>
        <dbReference type="Proteomes" id="UP000004277"/>
    </source>
</evidence>
<sequence length="171" mass="18436">MRAFTRSGRSAPVAPVAPSLTDWLGRAEPLERLMQTATVLAGLQAQVHALLPPGVRASVCAAGLRQEHTHSNEQTLVLHVTHSAAAARVRQIVPSVLQALERQGSRITSIRVRVQPADASRDPWHVDNRPRTKTAQMTPGGLASLSALADTLEDSPLKAALQQMLAHHRQP</sequence>